<name>F0V6Y8_9CAUD</name>
<evidence type="ECO:0000313" key="2">
    <source>
        <dbReference type="Proteomes" id="UP000007493"/>
    </source>
</evidence>
<dbReference type="KEGG" id="vg:10322119"/>
<accession>F0V6Y8</accession>
<keyword evidence="2" id="KW-1185">Reference proteome</keyword>
<dbReference type="GeneID" id="10322119"/>
<dbReference type="RefSeq" id="YP_004286205.1">
    <property type="nucleotide sequence ID" value="NC_015208.1"/>
</dbReference>
<protein>
    <submittedName>
        <fullName evidence="1">Uncharacterized protein</fullName>
    </submittedName>
</protein>
<dbReference type="EMBL" id="FR823298">
    <property type="protein sequence ID" value="CBZ42000.1"/>
    <property type="molecule type" value="Genomic_DNA"/>
</dbReference>
<evidence type="ECO:0000313" key="1">
    <source>
        <dbReference type="EMBL" id="CBZ42000.1"/>
    </source>
</evidence>
<proteinExistence type="predicted"/>
<reference evidence="1 2" key="2">
    <citation type="submission" date="2011-03" db="EMBL/GenBank/DDBJ databases">
        <title>The T7-Related Pseudomonas putida Phage phi15 Displays Virion-Associated Biofilm Eradication Properties.</title>
        <authorList>
            <person name="Cornelissen A."/>
            <person name="Ceyssens P.J."/>
            <person name="T'Syen J."/>
            <person name="Van Praet H."/>
        </authorList>
    </citation>
    <scope>NUCLEOTIDE SEQUENCE [LARGE SCALE GENOMIC DNA]</scope>
</reference>
<organism evidence="1 2">
    <name type="scientific">Pseudomonas phage phi15</name>
    <dbReference type="NCBI Taxonomy" id="988656"/>
    <lineage>
        <taxon>Viruses</taxon>
        <taxon>Duplodnaviria</taxon>
        <taxon>Heunggongvirae</taxon>
        <taxon>Uroviricota</taxon>
        <taxon>Caudoviricetes</taxon>
        <taxon>Autographivirales</taxon>
        <taxon>Autotranscriptaviridae</taxon>
        <taxon>Studiervirinae</taxon>
        <taxon>Troedvirus</taxon>
        <taxon>Troedvirus Phi15</taxon>
    </lineage>
</organism>
<sequence length="106" mass="11610">MSMTHKFNVSLECTVVSSQEAVDGLKVARAALRASRETEAGKAKYATLTGGQKFLQDLFMSDKTDEEVVVQILRNGLRDILGETAKEATDSSQTVRFGNISVKVRE</sequence>
<dbReference type="Proteomes" id="UP000007493">
    <property type="component" value="Segment"/>
</dbReference>
<reference evidence="1 2" key="1">
    <citation type="submission" date="2011-02" db="EMBL/GenBank/DDBJ databases">
        <authorList>
            <person name="Cornelissen A.A."/>
        </authorList>
    </citation>
    <scope>NUCLEOTIDE SEQUENCE [LARGE SCALE GENOMIC DNA]</scope>
</reference>